<accession>B9KAD7</accession>
<dbReference type="InterPro" id="IPR007922">
    <property type="entry name" value="DciA-like"/>
</dbReference>
<proteinExistence type="predicted"/>
<keyword evidence="2" id="KW-1185">Reference proteome</keyword>
<organism evidence="1 2">
    <name type="scientific">Thermotoga neapolitana (strain ATCC 49049 / DSM 4359 / NBRC 107923 / NS-E)</name>
    <dbReference type="NCBI Taxonomy" id="309803"/>
    <lineage>
        <taxon>Bacteria</taxon>
        <taxon>Thermotogati</taxon>
        <taxon>Thermotogota</taxon>
        <taxon>Thermotogae</taxon>
        <taxon>Thermotogales</taxon>
        <taxon>Thermotogaceae</taxon>
        <taxon>Thermotoga</taxon>
    </lineage>
</organism>
<dbReference type="STRING" id="309803.CTN_1744"/>
<dbReference type="Proteomes" id="UP000000445">
    <property type="component" value="Chromosome"/>
</dbReference>
<dbReference type="HOGENOM" id="CLU_160523_3_1_0"/>
<reference evidence="1 2" key="1">
    <citation type="journal article" date="2009" name="Biosci. Biotechnol. Biochem.">
        <title>WeGAS: a web-based microbial genome annotation system.</title>
        <authorList>
            <person name="Lee D."/>
            <person name="Seo H."/>
            <person name="Park C."/>
            <person name="Park K."/>
        </authorList>
    </citation>
    <scope>NUCLEOTIDE SEQUENCE [LARGE SCALE GENOMIC DNA]</scope>
    <source>
        <strain evidence="2">ATCC 49049 / DSM 4359 / NBRC 107923 / NS-E</strain>
    </source>
</reference>
<evidence type="ECO:0000313" key="2">
    <source>
        <dbReference type="Proteomes" id="UP000000445"/>
    </source>
</evidence>
<gene>
    <name evidence="1" type="ordered locus">CTN_1744</name>
</gene>
<dbReference type="Pfam" id="PF05258">
    <property type="entry name" value="DciA"/>
    <property type="match status" value="1"/>
</dbReference>
<dbReference type="PANTHER" id="PTHR36456">
    <property type="entry name" value="UPF0232 PROTEIN SCO3875"/>
    <property type="match status" value="1"/>
</dbReference>
<protein>
    <submittedName>
        <fullName evidence="1">Zn-ribbon-containing protein</fullName>
    </submittedName>
</protein>
<dbReference type="AlphaFoldDB" id="B9KAD7"/>
<name>B9KAD7_THENN</name>
<sequence>MKPIGKLFEELAGENPLFSELKTRMLLMDWIGLVGPVIARHTAVEKVENGIVHVVCDDSLWLTELSLQKDRILQILNEKAGRKIFRDMVFRRGKINGKVLG</sequence>
<dbReference type="KEGG" id="tna:CTN_1744"/>
<evidence type="ECO:0000313" key="1">
    <source>
        <dbReference type="EMBL" id="ACM23920.1"/>
    </source>
</evidence>
<dbReference type="eggNOG" id="COG5512">
    <property type="taxonomic scope" value="Bacteria"/>
</dbReference>
<dbReference type="PANTHER" id="PTHR36456:SF1">
    <property type="entry name" value="UPF0232 PROTEIN SCO3875"/>
    <property type="match status" value="1"/>
</dbReference>
<dbReference type="RefSeq" id="WP_015920158.1">
    <property type="nucleotide sequence ID" value="NC_011978.1"/>
</dbReference>
<dbReference type="EMBL" id="CP000916">
    <property type="protein sequence ID" value="ACM23920.1"/>
    <property type="molecule type" value="Genomic_DNA"/>
</dbReference>